<dbReference type="GO" id="GO:0005886">
    <property type="term" value="C:plasma membrane"/>
    <property type="evidence" value="ECO:0007669"/>
    <property type="project" value="UniProtKB-SubCell"/>
</dbReference>
<keyword evidence="20" id="KW-1185">Reference proteome</keyword>
<evidence type="ECO:0000256" key="14">
    <source>
        <dbReference type="ARBA" id="ARBA00023136"/>
    </source>
</evidence>
<dbReference type="InterPro" id="IPR004358">
    <property type="entry name" value="Sig_transdc_His_kin-like_C"/>
</dbReference>
<dbReference type="SUPFAM" id="SSF158472">
    <property type="entry name" value="HAMP domain-like"/>
    <property type="match status" value="1"/>
</dbReference>
<dbReference type="SUPFAM" id="SSF47384">
    <property type="entry name" value="Homodimeric domain of signal transducing histidine kinase"/>
    <property type="match status" value="1"/>
</dbReference>
<dbReference type="PRINTS" id="PR00344">
    <property type="entry name" value="BCTRLSENSOR"/>
</dbReference>
<organism evidence="19 20">
    <name type="scientific">Roseicella aquatilis</name>
    <dbReference type="NCBI Taxonomy" id="2527868"/>
    <lineage>
        <taxon>Bacteria</taxon>
        <taxon>Pseudomonadati</taxon>
        <taxon>Pseudomonadota</taxon>
        <taxon>Alphaproteobacteria</taxon>
        <taxon>Acetobacterales</taxon>
        <taxon>Roseomonadaceae</taxon>
        <taxon>Roseicella</taxon>
    </lineage>
</organism>
<dbReference type="PROSITE" id="PS50109">
    <property type="entry name" value="HIS_KIN"/>
    <property type="match status" value="1"/>
</dbReference>
<keyword evidence="4" id="KW-1003">Cell membrane</keyword>
<keyword evidence="13" id="KW-0902">Two-component regulatory system</keyword>
<protein>
    <recommendedName>
        <fullName evidence="3">histidine kinase</fullName>
        <ecNumber evidence="3">2.7.13.3</ecNumber>
    </recommendedName>
</protein>
<name>A0A4R4DKC0_9PROT</name>
<keyword evidence="9" id="KW-0547">Nucleotide-binding</keyword>
<evidence type="ECO:0000256" key="6">
    <source>
        <dbReference type="ARBA" id="ARBA00022553"/>
    </source>
</evidence>
<feature type="transmembrane region" description="Helical" evidence="16">
    <location>
        <begin position="159"/>
        <end position="182"/>
    </location>
</feature>
<dbReference type="InterPro" id="IPR005467">
    <property type="entry name" value="His_kinase_dom"/>
</dbReference>
<dbReference type="SMART" id="SM00388">
    <property type="entry name" value="HisKA"/>
    <property type="match status" value="1"/>
</dbReference>
<feature type="region of interest" description="Disordered" evidence="15">
    <location>
        <begin position="440"/>
        <end position="463"/>
    </location>
</feature>
<evidence type="ECO:0000313" key="20">
    <source>
        <dbReference type="Proteomes" id="UP000295023"/>
    </source>
</evidence>
<dbReference type="GO" id="GO:0005524">
    <property type="term" value="F:ATP binding"/>
    <property type="evidence" value="ECO:0007669"/>
    <property type="project" value="UniProtKB-KW"/>
</dbReference>
<comment type="caution">
    <text evidence="19">The sequence shown here is derived from an EMBL/GenBank/DDBJ whole genome shotgun (WGS) entry which is preliminary data.</text>
</comment>
<evidence type="ECO:0000313" key="19">
    <source>
        <dbReference type="EMBL" id="TCZ61185.1"/>
    </source>
</evidence>
<evidence type="ECO:0000256" key="15">
    <source>
        <dbReference type="SAM" id="MobiDB-lite"/>
    </source>
</evidence>
<dbReference type="Gene3D" id="3.30.565.10">
    <property type="entry name" value="Histidine kinase-like ATPase, C-terminal domain"/>
    <property type="match status" value="1"/>
</dbReference>
<dbReference type="SMART" id="SM00387">
    <property type="entry name" value="HATPase_c"/>
    <property type="match status" value="1"/>
</dbReference>
<dbReference type="InterPro" id="IPR050980">
    <property type="entry name" value="2C_sensor_his_kinase"/>
</dbReference>
<keyword evidence="8 16" id="KW-0812">Transmembrane</keyword>
<dbReference type="InterPro" id="IPR036890">
    <property type="entry name" value="HATPase_C_sf"/>
</dbReference>
<accession>A0A4R4DKC0</accession>
<dbReference type="InterPro" id="IPR003594">
    <property type="entry name" value="HATPase_dom"/>
</dbReference>
<evidence type="ECO:0000256" key="3">
    <source>
        <dbReference type="ARBA" id="ARBA00012438"/>
    </source>
</evidence>
<dbReference type="GO" id="GO:0000155">
    <property type="term" value="F:phosphorelay sensor kinase activity"/>
    <property type="evidence" value="ECO:0007669"/>
    <property type="project" value="InterPro"/>
</dbReference>
<dbReference type="PANTHER" id="PTHR44936:SF5">
    <property type="entry name" value="SENSOR HISTIDINE KINASE ENVZ"/>
    <property type="match status" value="1"/>
</dbReference>
<feature type="domain" description="HAMP" evidence="18">
    <location>
        <begin position="180"/>
        <end position="232"/>
    </location>
</feature>
<dbReference type="AlphaFoldDB" id="A0A4R4DKC0"/>
<dbReference type="InterPro" id="IPR003660">
    <property type="entry name" value="HAMP_dom"/>
</dbReference>
<dbReference type="Pfam" id="PF00672">
    <property type="entry name" value="HAMP"/>
    <property type="match status" value="1"/>
</dbReference>
<reference evidence="19 20" key="1">
    <citation type="submission" date="2019-03" db="EMBL/GenBank/DDBJ databases">
        <title>Paracraurococcus aquatilis NE82 genome sequence.</title>
        <authorList>
            <person name="Zhao Y."/>
            <person name="Du Z."/>
        </authorList>
    </citation>
    <scope>NUCLEOTIDE SEQUENCE [LARGE SCALE GENOMIC DNA]</scope>
    <source>
        <strain evidence="19 20">NE82</strain>
    </source>
</reference>
<evidence type="ECO:0000256" key="1">
    <source>
        <dbReference type="ARBA" id="ARBA00000085"/>
    </source>
</evidence>
<evidence type="ECO:0000256" key="13">
    <source>
        <dbReference type="ARBA" id="ARBA00023012"/>
    </source>
</evidence>
<evidence type="ECO:0000259" key="17">
    <source>
        <dbReference type="PROSITE" id="PS50109"/>
    </source>
</evidence>
<dbReference type="Pfam" id="PF00512">
    <property type="entry name" value="HisKA"/>
    <property type="match status" value="1"/>
</dbReference>
<comment type="catalytic activity">
    <reaction evidence="1">
        <text>ATP + protein L-histidine = ADP + protein N-phospho-L-histidine.</text>
        <dbReference type="EC" id="2.7.13.3"/>
    </reaction>
</comment>
<keyword evidence="12 16" id="KW-1133">Transmembrane helix</keyword>
<keyword evidence="10" id="KW-0418">Kinase</keyword>
<comment type="subcellular location">
    <subcellularLocation>
        <location evidence="2">Cell inner membrane</location>
        <topology evidence="2">Multi-pass membrane protein</topology>
    </subcellularLocation>
</comment>
<gene>
    <name evidence="19" type="ORF">EXY23_13065</name>
</gene>
<evidence type="ECO:0000256" key="8">
    <source>
        <dbReference type="ARBA" id="ARBA00022692"/>
    </source>
</evidence>
<dbReference type="PANTHER" id="PTHR44936">
    <property type="entry name" value="SENSOR PROTEIN CREC"/>
    <property type="match status" value="1"/>
</dbReference>
<sequence length="463" mass="49412">MEWLSPATLAGRTTLALLAGLLVFHFGSVWLLERGVRDALEEAREVHAADHAVMAARAVGALPEELRETVARALSTPAFEATWRRSAPAELTDEAALAPLRTQLERRAPDLARLHLRLGHSPAEDGGPRRIRGAMRLADGSWITFAVPPPDLVPVPTHASVASLSAMALGIVLASALVVRWITNPLRRLAKAADEFDAGGSPVPLPEGGPREVQHAARAFNTMQARIHRLVADRTQALAAVSHDLRTPIQRLRLQAEFLEDEEAQRAIDADLDEMEGMVDSTLAYLRGETESEALRQADLATILRTLCDDAADREASVAYAGPDRAVLLLRPLAVKRAFANLIDNAIKYGGGARVILSDVSGAATVRIEDDGPGIPASEMEAVFEPFRRLEASRNRGTGGSGLGLTIARQVIAAHGGTVSLANRPVGGLTVTVRLPRTGAGVTGAKANAEPGHERSRGRARQT</sequence>
<dbReference type="CDD" id="cd00075">
    <property type="entry name" value="HATPase"/>
    <property type="match status" value="1"/>
</dbReference>
<evidence type="ECO:0000256" key="7">
    <source>
        <dbReference type="ARBA" id="ARBA00022679"/>
    </source>
</evidence>
<evidence type="ECO:0000256" key="5">
    <source>
        <dbReference type="ARBA" id="ARBA00022519"/>
    </source>
</evidence>
<dbReference type="OrthoDB" id="9804645at2"/>
<evidence type="ECO:0000256" key="4">
    <source>
        <dbReference type="ARBA" id="ARBA00022475"/>
    </source>
</evidence>
<feature type="domain" description="Histidine kinase" evidence="17">
    <location>
        <begin position="240"/>
        <end position="439"/>
    </location>
</feature>
<feature type="transmembrane region" description="Helical" evidence="16">
    <location>
        <begin position="12"/>
        <end position="32"/>
    </location>
</feature>
<dbReference type="PROSITE" id="PS50885">
    <property type="entry name" value="HAMP"/>
    <property type="match status" value="1"/>
</dbReference>
<dbReference type="EMBL" id="SKBM01000011">
    <property type="protein sequence ID" value="TCZ61185.1"/>
    <property type="molecule type" value="Genomic_DNA"/>
</dbReference>
<dbReference type="SUPFAM" id="SSF55874">
    <property type="entry name" value="ATPase domain of HSP90 chaperone/DNA topoisomerase II/histidine kinase"/>
    <property type="match status" value="1"/>
</dbReference>
<dbReference type="InterPro" id="IPR003661">
    <property type="entry name" value="HisK_dim/P_dom"/>
</dbReference>
<keyword evidence="6" id="KW-0597">Phosphoprotein</keyword>
<dbReference type="EC" id="2.7.13.3" evidence="3"/>
<evidence type="ECO:0000256" key="10">
    <source>
        <dbReference type="ARBA" id="ARBA00022777"/>
    </source>
</evidence>
<evidence type="ECO:0000256" key="12">
    <source>
        <dbReference type="ARBA" id="ARBA00022989"/>
    </source>
</evidence>
<evidence type="ECO:0000256" key="9">
    <source>
        <dbReference type="ARBA" id="ARBA00022741"/>
    </source>
</evidence>
<dbReference type="Pfam" id="PF02518">
    <property type="entry name" value="HATPase_c"/>
    <property type="match status" value="1"/>
</dbReference>
<evidence type="ECO:0000256" key="11">
    <source>
        <dbReference type="ARBA" id="ARBA00022840"/>
    </source>
</evidence>
<dbReference type="Gene3D" id="1.10.287.130">
    <property type="match status" value="1"/>
</dbReference>
<keyword evidence="11" id="KW-0067">ATP-binding</keyword>
<keyword evidence="14 16" id="KW-0472">Membrane</keyword>
<proteinExistence type="predicted"/>
<keyword evidence="7" id="KW-0808">Transferase</keyword>
<evidence type="ECO:0000259" key="18">
    <source>
        <dbReference type="PROSITE" id="PS50885"/>
    </source>
</evidence>
<evidence type="ECO:0000256" key="16">
    <source>
        <dbReference type="SAM" id="Phobius"/>
    </source>
</evidence>
<evidence type="ECO:0000256" key="2">
    <source>
        <dbReference type="ARBA" id="ARBA00004429"/>
    </source>
</evidence>
<dbReference type="CDD" id="cd06225">
    <property type="entry name" value="HAMP"/>
    <property type="match status" value="1"/>
</dbReference>
<dbReference type="SMART" id="SM00304">
    <property type="entry name" value="HAMP"/>
    <property type="match status" value="1"/>
</dbReference>
<dbReference type="InterPro" id="IPR036097">
    <property type="entry name" value="HisK_dim/P_sf"/>
</dbReference>
<keyword evidence="5" id="KW-0997">Cell inner membrane</keyword>
<dbReference type="Proteomes" id="UP000295023">
    <property type="component" value="Unassembled WGS sequence"/>
</dbReference>
<dbReference type="CDD" id="cd00082">
    <property type="entry name" value="HisKA"/>
    <property type="match status" value="1"/>
</dbReference>